<evidence type="ECO:0000313" key="1">
    <source>
        <dbReference type="EMBL" id="CAI4214386.1"/>
    </source>
</evidence>
<protein>
    <submittedName>
        <fullName evidence="1">Uncharacterized protein</fullName>
    </submittedName>
</protein>
<reference evidence="1" key="1">
    <citation type="submission" date="2022-11" db="EMBL/GenBank/DDBJ databases">
        <authorList>
            <person name="Scott C."/>
            <person name="Bruce N."/>
        </authorList>
    </citation>
    <scope>NUCLEOTIDE SEQUENCE</scope>
</reference>
<gene>
    <name evidence="1" type="ORF">PPNO1_LOCUS4114</name>
</gene>
<sequence length="331" mass="37748">MLKPQIAWLNNARAMCALFPLEYQKAGADIPRAYRPIRARLSNQRDELEGYLVDKFGLRSKAPLYRSSPPDLRSWMNLDGTFWWLEAPNGSSSDRKGFSSVAEDWQIDVVIAQAKALGLTLPVGYETFMRSRHLSYRIPSYNGWYYELGKLVPCPPEIDNGAGGYIQVFHFDQQCCAFAYLYLNKAGNHCVLYSHRELYDDNFDFDDPVVAATDVDEDTLKRKENVDYSGTNADYNIVGLSFEEYLVGVYFEEQLNFANDLFPCCKTTSPTSTTLLQRLNVCVTRARRLILFSIQSSGLLRRRAEMQRTLLHLDCPSTIVQARGRRASIHG</sequence>
<evidence type="ECO:0000313" key="2">
    <source>
        <dbReference type="Proteomes" id="UP000838763"/>
    </source>
</evidence>
<name>A0A9P1MB67_9PEZI</name>
<dbReference type="EMBL" id="CALLCH030000011">
    <property type="protein sequence ID" value="CAI4214386.1"/>
    <property type="molecule type" value="Genomic_DNA"/>
</dbReference>
<dbReference type="Proteomes" id="UP000838763">
    <property type="component" value="Unassembled WGS sequence"/>
</dbReference>
<comment type="caution">
    <text evidence="1">The sequence shown here is derived from an EMBL/GenBank/DDBJ whole genome shotgun (WGS) entry which is preliminary data.</text>
</comment>
<dbReference type="AlphaFoldDB" id="A0A9P1MB67"/>
<organism evidence="1 2">
    <name type="scientific">Parascedosporium putredinis</name>
    <dbReference type="NCBI Taxonomy" id="1442378"/>
    <lineage>
        <taxon>Eukaryota</taxon>
        <taxon>Fungi</taxon>
        <taxon>Dikarya</taxon>
        <taxon>Ascomycota</taxon>
        <taxon>Pezizomycotina</taxon>
        <taxon>Sordariomycetes</taxon>
        <taxon>Hypocreomycetidae</taxon>
        <taxon>Microascales</taxon>
        <taxon>Microascaceae</taxon>
        <taxon>Parascedosporium</taxon>
    </lineage>
</organism>
<accession>A0A9P1MB67</accession>
<proteinExistence type="predicted"/>
<keyword evidence="2" id="KW-1185">Reference proteome</keyword>
<dbReference type="OrthoDB" id="59675at2759"/>